<organism evidence="1 2">
    <name type="scientific">Pseudomonas syringae pv. pisi str. 1704B</name>
    <dbReference type="NCBI Taxonomy" id="629263"/>
    <lineage>
        <taxon>Bacteria</taxon>
        <taxon>Pseudomonadati</taxon>
        <taxon>Pseudomonadota</taxon>
        <taxon>Gammaproteobacteria</taxon>
        <taxon>Pseudomonadales</taxon>
        <taxon>Pseudomonadaceae</taxon>
        <taxon>Pseudomonas</taxon>
        <taxon>Pseudomonas syringae</taxon>
    </lineage>
</organism>
<accession>F3GFA8</accession>
<sequence>MLERLVDTGQTVKRGEPLMRLDPVDLGLQAQAQQQAVAAAV</sequence>
<gene>
    <name evidence="1" type="ORF">PSYPI_27004</name>
</gene>
<dbReference type="HOGENOM" id="CLU_3281776_0_0_6"/>
<comment type="caution">
    <text evidence="1">The sequence shown here is derived from an EMBL/GenBank/DDBJ whole genome shotgun (WGS) entry which is preliminary data.</text>
</comment>
<dbReference type="EMBL" id="AEAI01001377">
    <property type="protein sequence ID" value="EGH45758.1"/>
    <property type="molecule type" value="Genomic_DNA"/>
</dbReference>
<name>F3GFA8_PSESJ</name>
<evidence type="ECO:0000313" key="1">
    <source>
        <dbReference type="EMBL" id="EGH45758.1"/>
    </source>
</evidence>
<feature type="non-terminal residue" evidence="1">
    <location>
        <position position="41"/>
    </location>
</feature>
<evidence type="ECO:0000313" key="2">
    <source>
        <dbReference type="Proteomes" id="UP000004986"/>
    </source>
</evidence>
<reference evidence="1 2" key="1">
    <citation type="journal article" date="2011" name="PLoS Pathog.">
        <title>Dynamic evolution of pathogenicity revealed by sequencing and comparative genomics of 19 Pseudomonas syringae isolates.</title>
        <authorList>
            <person name="Baltrus D.A."/>
            <person name="Nishimura M.T."/>
            <person name="Romanchuk A."/>
            <person name="Chang J.H."/>
            <person name="Mukhtar M.S."/>
            <person name="Cherkis K."/>
            <person name="Roach J."/>
            <person name="Grant S.R."/>
            <person name="Jones C.D."/>
            <person name="Dangl J.L."/>
        </authorList>
    </citation>
    <scope>NUCLEOTIDE SEQUENCE [LARGE SCALE GENOMIC DNA]</scope>
    <source>
        <strain evidence="1 2">1704B</strain>
    </source>
</reference>
<dbReference type="AlphaFoldDB" id="F3GFA8"/>
<proteinExistence type="predicted"/>
<protein>
    <submittedName>
        <fullName evidence="1">Secretion protein HlyD</fullName>
    </submittedName>
</protein>
<keyword evidence="2" id="KW-1185">Reference proteome</keyword>
<dbReference type="Gene3D" id="2.40.50.100">
    <property type="match status" value="1"/>
</dbReference>
<dbReference type="Proteomes" id="UP000004986">
    <property type="component" value="Unassembled WGS sequence"/>
</dbReference>